<proteinExistence type="predicted"/>
<reference evidence="6" key="7">
    <citation type="submission" date="2020-05" db="EMBL/GenBank/DDBJ databases">
        <title>Complete genome sequence of Bradyrhizobium diazoefficiens XF6 isolated from soybean nodule.</title>
        <authorList>
            <person name="Noda R."/>
            <person name="Kakizaki K."/>
            <person name="Minamisawa K."/>
        </authorList>
    </citation>
    <scope>NUCLEOTIDE SEQUENCE</scope>
    <source>
        <strain evidence="6">XF6</strain>
    </source>
</reference>
<evidence type="ECO:0000313" key="9">
    <source>
        <dbReference type="EMBL" id="BCE95843.1"/>
    </source>
</evidence>
<reference evidence="8" key="9">
    <citation type="submission" date="2020-05" db="EMBL/GenBank/DDBJ databases">
        <title>Complete genome sequence of Bradyrhizobium diazoefficiens XF9 isolated from soybean nodule.</title>
        <authorList>
            <person name="Noda R."/>
            <person name="Kakizaki K."/>
            <person name="Minamisawa K."/>
        </authorList>
    </citation>
    <scope>NUCLEOTIDE SEQUENCE</scope>
    <source>
        <strain evidence="8">XF9</strain>
    </source>
</reference>
<reference evidence="1" key="1">
    <citation type="submission" date="2020-05" db="EMBL/GenBank/DDBJ databases">
        <title>Complete genome sequence of Bradyrhizobium diazoefficiens XF1 isolated from soybean nodule.</title>
        <authorList>
            <person name="Noda R."/>
            <person name="Kakizaki K."/>
            <person name="Minamisawa K."/>
        </authorList>
    </citation>
    <scope>NUCLEOTIDE SEQUENCE</scope>
    <source>
        <strain evidence="1">XF1</strain>
    </source>
</reference>
<evidence type="ECO:0000313" key="6">
    <source>
        <dbReference type="EMBL" id="BCE69758.1"/>
    </source>
</evidence>
<dbReference type="EMBL" id="AP023096">
    <property type="protein sequence ID" value="BCE69758.1"/>
    <property type="molecule type" value="Genomic_DNA"/>
</dbReference>
<accession>A0A809XGV6</accession>
<dbReference type="EMBL" id="AP023095">
    <property type="protein sequence ID" value="BCE61075.1"/>
    <property type="molecule type" value="Genomic_DNA"/>
</dbReference>
<dbReference type="EMBL" id="AP023098">
    <property type="protein sequence ID" value="BCE87075.1"/>
    <property type="molecule type" value="Genomic_DNA"/>
</dbReference>
<dbReference type="EMBL" id="AP023099">
    <property type="protein sequence ID" value="BCE95843.1"/>
    <property type="molecule type" value="Genomic_DNA"/>
</dbReference>
<evidence type="ECO:0000313" key="5">
    <source>
        <dbReference type="EMBL" id="BCE61075.1"/>
    </source>
</evidence>
<reference evidence="3" key="4">
    <citation type="submission" date="2020-05" db="EMBL/GenBank/DDBJ databases">
        <title>Complete genome sequence of Bradyrhizobium diazoefficiens XF3 isolated from soybean nodule.</title>
        <authorList>
            <person name="Noda R."/>
            <person name="Kakizaki K."/>
            <person name="Minamisawa K."/>
        </authorList>
    </citation>
    <scope>NUCLEOTIDE SEQUENCE</scope>
    <source>
        <strain evidence="3">XF3</strain>
    </source>
</reference>
<evidence type="ECO:0000313" key="3">
    <source>
        <dbReference type="EMBL" id="BCE43526.1"/>
    </source>
</evidence>
<organism evidence="1">
    <name type="scientific">Bradyrhizobium diazoefficiens</name>
    <dbReference type="NCBI Taxonomy" id="1355477"/>
    <lineage>
        <taxon>Bacteria</taxon>
        <taxon>Pseudomonadati</taxon>
        <taxon>Pseudomonadota</taxon>
        <taxon>Alphaproteobacteria</taxon>
        <taxon>Hyphomicrobiales</taxon>
        <taxon>Nitrobacteraceae</taxon>
        <taxon>Bradyrhizobium</taxon>
    </lineage>
</organism>
<evidence type="ECO:0000313" key="8">
    <source>
        <dbReference type="EMBL" id="BCE87075.1"/>
    </source>
</evidence>
<dbReference type="EMBL" id="AP023097">
    <property type="protein sequence ID" value="BCE78449.1"/>
    <property type="molecule type" value="Genomic_DNA"/>
</dbReference>
<sequence length="58" mass="6719">MALDFVLSFGGAADSRAVRHGVLRRFYEYLVVYDPQTEVLERRAFPWSRAIPPPRIPK</sequence>
<dbReference type="AlphaFoldDB" id="A0A809XGV6"/>
<evidence type="ECO:0000313" key="7">
    <source>
        <dbReference type="EMBL" id="BCE78449.1"/>
    </source>
</evidence>
<evidence type="ECO:0000313" key="4">
    <source>
        <dbReference type="EMBL" id="BCE52350.1"/>
    </source>
</evidence>
<reference evidence="5" key="6">
    <citation type="submission" date="2020-05" db="EMBL/GenBank/DDBJ databases">
        <title>Complete genome sequence of Bradyrhizobium diazoefficiens XF5 isolated from soybean nodule.</title>
        <authorList>
            <person name="Noda R."/>
            <person name="Kakizaki K."/>
            <person name="Minamisawa K."/>
        </authorList>
    </citation>
    <scope>NUCLEOTIDE SEQUENCE</scope>
    <source>
        <strain evidence="5">XF5</strain>
    </source>
</reference>
<name>A0A809XGV6_9BRAD</name>
<protein>
    <submittedName>
        <fullName evidence="1">Uncharacterized protein</fullName>
    </submittedName>
</protein>
<reference evidence="9" key="2">
    <citation type="submission" date="2020-05" db="EMBL/GenBank/DDBJ databases">
        <title>Complete genome sequence of Bradyrhizobium diazoefficiens XF10 isolated from soybean nodule.</title>
        <authorList>
            <person name="Noda R."/>
            <person name="Kakizaki K."/>
            <person name="Minamisawa K."/>
        </authorList>
    </citation>
    <scope>NUCLEOTIDE SEQUENCE</scope>
    <source>
        <strain evidence="9">XF10</strain>
    </source>
</reference>
<dbReference type="EMBL" id="AP023093">
    <property type="protein sequence ID" value="BCE43526.1"/>
    <property type="molecule type" value="Genomic_DNA"/>
</dbReference>
<evidence type="ECO:0000313" key="1">
    <source>
        <dbReference type="EMBL" id="BCE26093.1"/>
    </source>
</evidence>
<reference evidence="7" key="8">
    <citation type="submission" date="2020-05" db="EMBL/GenBank/DDBJ databases">
        <title>Complete genome sequence of Bradyrhizobium diazoefficiens XF8 isolated from soybean nodule.</title>
        <authorList>
            <person name="Noda R."/>
            <person name="Kakizaki K."/>
            <person name="Minamisawa K."/>
        </authorList>
    </citation>
    <scope>NUCLEOTIDE SEQUENCE</scope>
    <source>
        <strain evidence="7">XF8</strain>
    </source>
</reference>
<dbReference type="EMBL" id="AP023094">
    <property type="protein sequence ID" value="BCE52350.1"/>
    <property type="molecule type" value="Genomic_DNA"/>
</dbReference>
<dbReference type="EMBL" id="AP023092">
    <property type="protein sequence ID" value="BCE34840.1"/>
    <property type="molecule type" value="Genomic_DNA"/>
</dbReference>
<reference evidence="2" key="3">
    <citation type="submission" date="2020-05" db="EMBL/GenBank/DDBJ databases">
        <title>Complete genome sequence of Bradyrhizobium diazoefficiens XF2 isolated from soybean nodule.</title>
        <authorList>
            <person name="Noda R."/>
            <person name="Kakizaki K."/>
            <person name="Minamisawa K."/>
        </authorList>
    </citation>
    <scope>NUCLEOTIDE SEQUENCE</scope>
    <source>
        <strain evidence="2">XF2</strain>
    </source>
</reference>
<evidence type="ECO:0000313" key="2">
    <source>
        <dbReference type="EMBL" id="BCE34840.1"/>
    </source>
</evidence>
<dbReference type="EMBL" id="AP023091">
    <property type="protein sequence ID" value="BCE26093.1"/>
    <property type="molecule type" value="Genomic_DNA"/>
</dbReference>
<reference evidence="4" key="5">
    <citation type="submission" date="2020-05" db="EMBL/GenBank/DDBJ databases">
        <title>Complete genome sequence of Bradyrhizobium diazoefficiens XF4 isolated from soybean nodule.</title>
        <authorList>
            <person name="Noda R."/>
            <person name="Kakizaki K."/>
            <person name="Minamisawa K."/>
        </authorList>
    </citation>
    <scope>NUCLEOTIDE SEQUENCE</scope>
    <source>
        <strain evidence="4">XF4</strain>
    </source>
</reference>
<gene>
    <name evidence="9" type="ORF">XF10B_86410</name>
    <name evidence="1" type="ORF">XF1B_87740</name>
    <name evidence="2" type="ORF">XF2B_86090</name>
    <name evidence="3" type="ORF">XF3B_85570</name>
    <name evidence="4" type="ORF">XF4B_86990</name>
    <name evidence="5" type="ORF">XF5B_85870</name>
    <name evidence="6" type="ORF">XF6B_85570</name>
    <name evidence="7" type="ORF">XF8B_85600</name>
    <name evidence="8" type="ORF">XF9B_84960</name>
</gene>